<feature type="transmembrane region" description="Helical" evidence="6">
    <location>
        <begin position="271"/>
        <end position="302"/>
    </location>
</feature>
<feature type="transmembrane region" description="Helical" evidence="6">
    <location>
        <begin position="225"/>
        <end position="251"/>
    </location>
</feature>
<dbReference type="PANTHER" id="PTHR32196">
    <property type="entry name" value="ABC TRANSPORTER PERMEASE PROTEIN YPHD-RELATED-RELATED"/>
    <property type="match status" value="1"/>
</dbReference>
<dbReference type="EMBL" id="BAABGA010000005">
    <property type="protein sequence ID" value="GAA4443676.1"/>
    <property type="molecule type" value="Genomic_DNA"/>
</dbReference>
<feature type="transmembrane region" description="Helical" evidence="6">
    <location>
        <begin position="179"/>
        <end position="204"/>
    </location>
</feature>
<dbReference type="InterPro" id="IPR001851">
    <property type="entry name" value="ABC_transp_permease"/>
</dbReference>
<sequence length="351" mass="36860">MLKKLFRSQLGPLFALLVIVLFFSVADYAFSEGYFFSARNFRVIMSSASLIAVPAFGMTIIIIAGGIDLSAGTALTLSGTVLALILKHSTVAAGDPGFAWTMCLALAATVFTGALCGFLNGGLISATKVVPFIVTLGTMTIFLGVGQIIASESTVYAAKENIPVWLRYLCYTGSNGENYLISGLPISTSVIIAAVLAILVDLLMRFTVFGRNVFAIGSSESTARLCGINVPWTVVAVYTLSGFFVAVGGLLYFADVKNGNPSDGSGKELEIIAAVVLGGGSLSGGRGSIFGTLVGALIITVIRSGCSQLSIPNTYTHIIIGGIIIVAVIVDQLRHGSPEWFFRMLPKSDDR</sequence>
<evidence type="ECO:0000256" key="1">
    <source>
        <dbReference type="ARBA" id="ARBA00004651"/>
    </source>
</evidence>
<keyword evidence="8" id="KW-1185">Reference proteome</keyword>
<dbReference type="CDD" id="cd06579">
    <property type="entry name" value="TM_PBP1_transp_AraH_like"/>
    <property type="match status" value="1"/>
</dbReference>
<evidence type="ECO:0000313" key="8">
    <source>
        <dbReference type="Proteomes" id="UP001500840"/>
    </source>
</evidence>
<evidence type="ECO:0000313" key="7">
    <source>
        <dbReference type="EMBL" id="GAA4443676.1"/>
    </source>
</evidence>
<evidence type="ECO:0000256" key="3">
    <source>
        <dbReference type="ARBA" id="ARBA00022692"/>
    </source>
</evidence>
<evidence type="ECO:0000256" key="4">
    <source>
        <dbReference type="ARBA" id="ARBA00022989"/>
    </source>
</evidence>
<reference evidence="8" key="1">
    <citation type="journal article" date="2019" name="Int. J. Syst. Evol. Microbiol.">
        <title>The Global Catalogue of Microorganisms (GCM) 10K type strain sequencing project: providing services to taxonomists for standard genome sequencing and annotation.</title>
        <authorList>
            <consortium name="The Broad Institute Genomics Platform"/>
            <consortium name="The Broad Institute Genome Sequencing Center for Infectious Disease"/>
            <person name="Wu L."/>
            <person name="Ma J."/>
        </authorList>
    </citation>
    <scope>NUCLEOTIDE SEQUENCE [LARGE SCALE GENOMIC DNA]</scope>
    <source>
        <strain evidence="8">JCM 17759</strain>
    </source>
</reference>
<dbReference type="Pfam" id="PF02653">
    <property type="entry name" value="BPD_transp_2"/>
    <property type="match status" value="1"/>
</dbReference>
<accession>A0ABP8M647</accession>
<organism evidence="7 8">
    <name type="scientific">Novipirellula rosea</name>
    <dbReference type="NCBI Taxonomy" id="1031540"/>
    <lineage>
        <taxon>Bacteria</taxon>
        <taxon>Pseudomonadati</taxon>
        <taxon>Planctomycetota</taxon>
        <taxon>Planctomycetia</taxon>
        <taxon>Pirellulales</taxon>
        <taxon>Pirellulaceae</taxon>
        <taxon>Novipirellula</taxon>
    </lineage>
</organism>
<evidence type="ECO:0000256" key="5">
    <source>
        <dbReference type="ARBA" id="ARBA00023136"/>
    </source>
</evidence>
<comment type="subcellular location">
    <subcellularLocation>
        <location evidence="1">Cell membrane</location>
        <topology evidence="1">Multi-pass membrane protein</topology>
    </subcellularLocation>
</comment>
<feature type="transmembrane region" description="Helical" evidence="6">
    <location>
        <begin position="41"/>
        <end position="62"/>
    </location>
</feature>
<proteinExistence type="predicted"/>
<feature type="transmembrane region" description="Helical" evidence="6">
    <location>
        <begin position="314"/>
        <end position="333"/>
    </location>
</feature>
<keyword evidence="3 6" id="KW-0812">Transmembrane</keyword>
<keyword evidence="2" id="KW-1003">Cell membrane</keyword>
<dbReference type="RefSeq" id="WP_339944188.1">
    <property type="nucleotide sequence ID" value="NZ_BAABGA010000005.1"/>
</dbReference>
<feature type="transmembrane region" description="Helical" evidence="6">
    <location>
        <begin position="98"/>
        <end position="118"/>
    </location>
</feature>
<evidence type="ECO:0000256" key="6">
    <source>
        <dbReference type="SAM" id="Phobius"/>
    </source>
</evidence>
<dbReference type="PANTHER" id="PTHR32196:SF72">
    <property type="entry name" value="RIBOSE IMPORT PERMEASE PROTEIN RBSC"/>
    <property type="match status" value="1"/>
</dbReference>
<feature type="transmembrane region" description="Helical" evidence="6">
    <location>
        <begin position="130"/>
        <end position="150"/>
    </location>
</feature>
<evidence type="ECO:0000256" key="2">
    <source>
        <dbReference type="ARBA" id="ARBA00022475"/>
    </source>
</evidence>
<comment type="caution">
    <text evidence="7">The sequence shown here is derived from an EMBL/GenBank/DDBJ whole genome shotgun (WGS) entry which is preliminary data.</text>
</comment>
<keyword evidence="5 6" id="KW-0472">Membrane</keyword>
<gene>
    <name evidence="7" type="ORF">GCM10023156_01100</name>
</gene>
<dbReference type="Proteomes" id="UP001500840">
    <property type="component" value="Unassembled WGS sequence"/>
</dbReference>
<keyword evidence="4 6" id="KW-1133">Transmembrane helix</keyword>
<name>A0ABP8M647_9BACT</name>
<protein>
    <submittedName>
        <fullName evidence="7">ABC transporter permease</fullName>
    </submittedName>
</protein>